<comment type="caution">
    <text evidence="1">The sequence shown here is derived from an EMBL/GenBank/DDBJ whole genome shotgun (WGS) entry which is preliminary data.</text>
</comment>
<protein>
    <submittedName>
        <fullName evidence="1">Uncharacterized protein</fullName>
    </submittedName>
</protein>
<evidence type="ECO:0000313" key="1">
    <source>
        <dbReference type="EMBL" id="KAK8503372.1"/>
    </source>
</evidence>
<gene>
    <name evidence="1" type="ORF">V6N12_034767</name>
</gene>
<reference evidence="1 2" key="1">
    <citation type="journal article" date="2024" name="G3 (Bethesda)">
        <title>Genome assembly of Hibiscus sabdariffa L. provides insights into metabolisms of medicinal natural products.</title>
        <authorList>
            <person name="Kim T."/>
        </authorList>
    </citation>
    <scope>NUCLEOTIDE SEQUENCE [LARGE SCALE GENOMIC DNA]</scope>
    <source>
        <strain evidence="1">TK-2024</strain>
        <tissue evidence="1">Old leaves</tissue>
    </source>
</reference>
<dbReference type="Gene3D" id="2.60.270.50">
    <property type="match status" value="1"/>
</dbReference>
<sequence>MASCQITAANRSKTHKHTRGKITNNSQHTLSLAGSKVWEGSQSTDFPKTIEHRKAGEFTHDAGSEDGWVGSIAAVAYTMLGDGRKWVTAWSNPRSRDSKVFTDGVDEDQPIDWDQIKTQLDKEGKPMYQTNSHGCRAGILIDPKTTSPDMSAFINPPDPKPAK</sequence>
<name>A0ABR2BAI1_9ROSI</name>
<proteinExistence type="predicted"/>
<keyword evidence="2" id="KW-1185">Reference proteome</keyword>
<dbReference type="SUPFAM" id="SSF63724">
    <property type="entry name" value="Cytolysin/lectin"/>
    <property type="match status" value="1"/>
</dbReference>
<dbReference type="InterPro" id="IPR053085">
    <property type="entry name" value="Jasmonate-induced_protein"/>
</dbReference>
<organism evidence="1 2">
    <name type="scientific">Hibiscus sabdariffa</name>
    <name type="common">roselle</name>
    <dbReference type="NCBI Taxonomy" id="183260"/>
    <lineage>
        <taxon>Eukaryota</taxon>
        <taxon>Viridiplantae</taxon>
        <taxon>Streptophyta</taxon>
        <taxon>Embryophyta</taxon>
        <taxon>Tracheophyta</taxon>
        <taxon>Spermatophyta</taxon>
        <taxon>Magnoliopsida</taxon>
        <taxon>eudicotyledons</taxon>
        <taxon>Gunneridae</taxon>
        <taxon>Pentapetalae</taxon>
        <taxon>rosids</taxon>
        <taxon>malvids</taxon>
        <taxon>Malvales</taxon>
        <taxon>Malvaceae</taxon>
        <taxon>Malvoideae</taxon>
        <taxon>Hibiscus</taxon>
    </lineage>
</organism>
<dbReference type="EMBL" id="JBBPBM010000153">
    <property type="protein sequence ID" value="KAK8503372.1"/>
    <property type="molecule type" value="Genomic_DNA"/>
</dbReference>
<dbReference type="Proteomes" id="UP001472677">
    <property type="component" value="Unassembled WGS sequence"/>
</dbReference>
<dbReference type="PANTHER" id="PTHR36482:SF6">
    <property type="entry name" value="JASMONATE-INDUCED PROTEIN HOMOLOG"/>
    <property type="match status" value="1"/>
</dbReference>
<dbReference type="PANTHER" id="PTHR36482">
    <property type="entry name" value="OSJNBA0024J22.15 PROTEIN"/>
    <property type="match status" value="1"/>
</dbReference>
<evidence type="ECO:0000313" key="2">
    <source>
        <dbReference type="Proteomes" id="UP001472677"/>
    </source>
</evidence>
<accession>A0ABR2BAI1</accession>
<dbReference type="InterPro" id="IPR015926">
    <property type="entry name" value="Cytolysin/lectin"/>
</dbReference>